<dbReference type="EMBL" id="AP022870">
    <property type="protein sequence ID" value="BCB74903.1"/>
    <property type="molecule type" value="Genomic_DNA"/>
</dbReference>
<reference evidence="2 3" key="1">
    <citation type="submission" date="2020-03" db="EMBL/GenBank/DDBJ databases">
        <title>Whole genome shotgun sequence of Phytohabitans flavus NBRC 107702.</title>
        <authorList>
            <person name="Komaki H."/>
            <person name="Tamura T."/>
        </authorList>
    </citation>
    <scope>NUCLEOTIDE SEQUENCE [LARGE SCALE GENOMIC DNA]</scope>
    <source>
        <strain evidence="2 3">NBRC 107702</strain>
    </source>
</reference>
<organism evidence="2 3">
    <name type="scientific">Phytohabitans flavus</name>
    <dbReference type="NCBI Taxonomy" id="1076124"/>
    <lineage>
        <taxon>Bacteria</taxon>
        <taxon>Bacillati</taxon>
        <taxon>Actinomycetota</taxon>
        <taxon>Actinomycetes</taxon>
        <taxon>Micromonosporales</taxon>
        <taxon>Micromonosporaceae</taxon>
    </lineage>
</organism>
<keyword evidence="3" id="KW-1185">Reference proteome</keyword>
<gene>
    <name evidence="2" type="ORF">Pflav_013130</name>
</gene>
<evidence type="ECO:0000256" key="1">
    <source>
        <dbReference type="SAM" id="MobiDB-lite"/>
    </source>
</evidence>
<protein>
    <submittedName>
        <fullName evidence="2">Uncharacterized protein</fullName>
    </submittedName>
</protein>
<feature type="region of interest" description="Disordered" evidence="1">
    <location>
        <begin position="1"/>
        <end position="22"/>
    </location>
</feature>
<dbReference type="KEGG" id="pfla:Pflav_013130"/>
<name>A0A6F8XM70_9ACTN</name>
<sequence length="233" mass="25128">MPETLDEQPSPARTVDQPPGPDRAVEAAVLGSPGHDVIAVHSQRAAQLQVADQATIDEGDVVELLETVPEHRLDLRADDLAVAKHGPLELLVGERILPALRYRVLKTPFGHARAERRLALQPVGEPDASLLERLGKLLVELADGAQERIGEYEQGFSDLVGARAAFGQLVDDDHTEPAPRVLQSVVQTDDAGTDNAYVSAHCLRHPLPLLLGVRLAIPWNAGAPRGVIELWVA</sequence>
<evidence type="ECO:0000313" key="3">
    <source>
        <dbReference type="Proteomes" id="UP000502508"/>
    </source>
</evidence>
<dbReference type="AlphaFoldDB" id="A0A6F8XM70"/>
<dbReference type="Proteomes" id="UP000502508">
    <property type="component" value="Chromosome"/>
</dbReference>
<proteinExistence type="predicted"/>
<evidence type="ECO:0000313" key="2">
    <source>
        <dbReference type="EMBL" id="BCB74903.1"/>
    </source>
</evidence>
<accession>A0A6F8XM70</accession>
<reference evidence="2 3" key="2">
    <citation type="submission" date="2020-03" db="EMBL/GenBank/DDBJ databases">
        <authorList>
            <person name="Ichikawa N."/>
            <person name="Kimura A."/>
            <person name="Kitahashi Y."/>
            <person name="Uohara A."/>
        </authorList>
    </citation>
    <scope>NUCLEOTIDE SEQUENCE [LARGE SCALE GENOMIC DNA]</scope>
    <source>
        <strain evidence="2 3">NBRC 107702</strain>
    </source>
</reference>